<proteinExistence type="predicted"/>
<dbReference type="AlphaFoldDB" id="A0AAI8MFP8"/>
<protein>
    <submittedName>
        <fullName evidence="1">Uncharacterized protein</fullName>
    </submittedName>
</protein>
<dbReference type="KEGG" id="brs:S23_62500"/>
<organism evidence="1 2">
    <name type="scientific">Bradyrhizobium cosmicum</name>
    <dbReference type="NCBI Taxonomy" id="1404864"/>
    <lineage>
        <taxon>Bacteria</taxon>
        <taxon>Pseudomonadati</taxon>
        <taxon>Pseudomonadota</taxon>
        <taxon>Alphaproteobacteria</taxon>
        <taxon>Hyphomicrobiales</taxon>
        <taxon>Nitrobacteraceae</taxon>
        <taxon>Bradyrhizobium</taxon>
    </lineage>
</organism>
<evidence type="ECO:0000313" key="2">
    <source>
        <dbReference type="Proteomes" id="UP000007886"/>
    </source>
</evidence>
<dbReference type="Proteomes" id="UP000007886">
    <property type="component" value="Chromosome"/>
</dbReference>
<keyword evidence="2" id="KW-1185">Reference proteome</keyword>
<dbReference type="EMBL" id="AP012279">
    <property type="protein sequence ID" value="BAL79438.1"/>
    <property type="molecule type" value="Genomic_DNA"/>
</dbReference>
<reference evidence="1 2" key="1">
    <citation type="journal article" date="2012" name="Microbes Environ.">
        <title>Complete genome sequence of Bradyrhizobium sp. S23321: insights into symbiosis evolution in soil oligotrophs.</title>
        <authorList>
            <person name="Okubo T."/>
            <person name="Tsukui T."/>
            <person name="Maita H."/>
            <person name="Okamoto S."/>
            <person name="Oshima K."/>
            <person name="Fujisawa T."/>
            <person name="Saito A."/>
            <person name="Futamata H."/>
            <person name="Hattori R."/>
            <person name="Shimomura Y."/>
            <person name="Haruta S."/>
            <person name="Morimoto S."/>
            <person name="Wang Y."/>
            <person name="Sakai Y."/>
            <person name="Hattori M."/>
            <person name="Aizawa S."/>
            <person name="Nagashima K.V.P."/>
            <person name="Masuda S."/>
            <person name="Hattori T."/>
            <person name="Yamashita A."/>
            <person name="Bao Z."/>
            <person name="Hayatsu M."/>
            <person name="Kajiya-Kanegae H."/>
            <person name="Yoshinaga I."/>
            <person name="Sakamoto K."/>
            <person name="Toyota K."/>
            <person name="Nakao M."/>
            <person name="Kohara M."/>
            <person name="Anda M."/>
            <person name="Niwa R."/>
            <person name="Jung-Hwan P."/>
            <person name="Sameshima-Saito R."/>
            <person name="Tokuda S."/>
            <person name="Yamamoto S."/>
            <person name="Yamamoto S."/>
            <person name="Yokoyama T."/>
            <person name="Akutsu T."/>
            <person name="Nakamura Y."/>
            <person name="Nakahira-Yanaka Y."/>
            <person name="Takada Hoshino Y."/>
            <person name="Hirakawa H."/>
            <person name="Mitsui H."/>
            <person name="Terasawa K."/>
            <person name="Itakura M."/>
            <person name="Sato S."/>
            <person name="Ikeda-Ohtsubo W."/>
            <person name="Sakakura N."/>
            <person name="Kaminuma E."/>
            <person name="Minamisawa K."/>
        </authorList>
    </citation>
    <scope>NUCLEOTIDE SEQUENCE [LARGE SCALE GENOMIC DNA]</scope>
    <source>
        <strain evidence="1 2">S23321</strain>
    </source>
</reference>
<name>A0AAI8MFP8_9BRAD</name>
<evidence type="ECO:0000313" key="1">
    <source>
        <dbReference type="EMBL" id="BAL79438.1"/>
    </source>
</evidence>
<sequence>MLESQMTVFETDREVLCLVNAFTEIKSRGTRRALLMLIEELAQKAHPLPPNKNPQTFEPAGVDLDFGPAGTGRLWRQ</sequence>
<accession>A0AAI8MFP8</accession>
<gene>
    <name evidence="1" type="ORF">S23_62500</name>
</gene>